<sequence>MHNWFECKIKYEKMDEYGKEKPVSESYVVDALSFTEAESRLIKMLEGEIPDEFIVTGISKAKLDEIVPAEDADYWYKCKVILKDMDEKSGKEKKIQNQILVAADDFRGALESAENSLEQVLVPWEIHQISLTKVVDVMPYEAGGGAAEPELSKTDKDYIASEE</sequence>
<dbReference type="STRING" id="1307839.L21SP5_02518"/>
<accession>A0A0S2I1J8</accession>
<proteinExistence type="predicted"/>
<dbReference type="Pfam" id="PF14902">
    <property type="entry name" value="DUF4494"/>
    <property type="match status" value="1"/>
</dbReference>
<gene>
    <name evidence="1" type="ORF">L21SP5_02518</name>
</gene>
<dbReference type="AlphaFoldDB" id="A0A0S2I1J8"/>
<reference evidence="1 2" key="1">
    <citation type="submission" date="2015-11" db="EMBL/GenBank/DDBJ databases">
        <title>Description and complete genome sequence of a novel strain predominating in hypersaline microbial mats and representing a new family of the Bacteriodetes phylum.</title>
        <authorList>
            <person name="Spring S."/>
            <person name="Bunk B."/>
            <person name="Sproer C."/>
            <person name="Klenk H.-P."/>
        </authorList>
    </citation>
    <scope>NUCLEOTIDE SEQUENCE [LARGE SCALE GENOMIC DNA]</scope>
    <source>
        <strain evidence="1 2">L21-Spi-D4</strain>
    </source>
</reference>
<protein>
    <submittedName>
        <fullName evidence="1">Uncharacterized protein</fullName>
    </submittedName>
</protein>
<dbReference type="KEGG" id="blq:L21SP5_02518"/>
<evidence type="ECO:0000313" key="1">
    <source>
        <dbReference type="EMBL" id="ALO16142.1"/>
    </source>
</evidence>
<dbReference type="PATRIC" id="fig|1307839.3.peg.2644"/>
<dbReference type="Proteomes" id="UP000064893">
    <property type="component" value="Chromosome"/>
</dbReference>
<keyword evidence="2" id="KW-1185">Reference proteome</keyword>
<dbReference type="InterPro" id="IPR027848">
    <property type="entry name" value="DUF4494"/>
</dbReference>
<dbReference type="EMBL" id="CP013118">
    <property type="protein sequence ID" value="ALO16142.1"/>
    <property type="molecule type" value="Genomic_DNA"/>
</dbReference>
<name>A0A0S2I1J8_9BACT</name>
<dbReference type="OrthoDB" id="954784at2"/>
<evidence type="ECO:0000313" key="2">
    <source>
        <dbReference type="Proteomes" id="UP000064893"/>
    </source>
</evidence>
<organism evidence="1 2">
    <name type="scientific">Salinivirga cyanobacteriivorans</name>
    <dbReference type="NCBI Taxonomy" id="1307839"/>
    <lineage>
        <taxon>Bacteria</taxon>
        <taxon>Pseudomonadati</taxon>
        <taxon>Bacteroidota</taxon>
        <taxon>Bacteroidia</taxon>
        <taxon>Bacteroidales</taxon>
        <taxon>Salinivirgaceae</taxon>
        <taxon>Salinivirga</taxon>
    </lineage>
</organism>
<dbReference type="RefSeq" id="WP_057953539.1">
    <property type="nucleotide sequence ID" value="NZ_CP013118.1"/>
</dbReference>